<dbReference type="PROSITE" id="PS50983">
    <property type="entry name" value="FE_B12_PBP"/>
    <property type="match status" value="1"/>
</dbReference>
<comment type="subcellular location">
    <subcellularLocation>
        <location evidence="1">Cell envelope</location>
    </subcellularLocation>
</comment>
<feature type="region of interest" description="Disordered" evidence="5">
    <location>
        <begin position="46"/>
        <end position="68"/>
    </location>
</feature>
<reference evidence="8 9" key="1">
    <citation type="submission" date="2019-06" db="EMBL/GenBank/DDBJ databases">
        <title>Sequencing the genomes of 1000 actinobacteria strains.</title>
        <authorList>
            <person name="Klenk H.-P."/>
        </authorList>
    </citation>
    <scope>NUCLEOTIDE SEQUENCE [LARGE SCALE GENOMIC DNA]</scope>
    <source>
        <strain evidence="8 9">DSM 44819</strain>
    </source>
</reference>
<evidence type="ECO:0000313" key="10">
    <source>
        <dbReference type="Proteomes" id="UP000677457"/>
    </source>
</evidence>
<dbReference type="Pfam" id="PF01497">
    <property type="entry name" value="Peripla_BP_2"/>
    <property type="match status" value="1"/>
</dbReference>
<dbReference type="InterPro" id="IPR006311">
    <property type="entry name" value="TAT_signal"/>
</dbReference>
<evidence type="ECO:0000256" key="1">
    <source>
        <dbReference type="ARBA" id="ARBA00004196"/>
    </source>
</evidence>
<dbReference type="PANTHER" id="PTHR30532:SF24">
    <property type="entry name" value="FERRIC ENTEROBACTIN-BINDING PERIPLASMIC PROTEIN FEPB"/>
    <property type="match status" value="1"/>
</dbReference>
<dbReference type="InterPro" id="IPR051313">
    <property type="entry name" value="Bact_iron-sidero_bind"/>
</dbReference>
<keyword evidence="3" id="KW-0813">Transport</keyword>
<evidence type="ECO:0000313" key="9">
    <source>
        <dbReference type="Proteomes" id="UP000315983"/>
    </source>
</evidence>
<dbReference type="SUPFAM" id="SSF53807">
    <property type="entry name" value="Helical backbone' metal receptor"/>
    <property type="match status" value="1"/>
</dbReference>
<keyword evidence="10" id="KW-1185">Reference proteome</keyword>
<gene>
    <name evidence="8" type="ORF">FB564_3621</name>
    <name evidence="7" type="ORF">Sar04_18400</name>
</gene>
<dbReference type="Proteomes" id="UP000315983">
    <property type="component" value="Unassembled WGS sequence"/>
</dbReference>
<evidence type="ECO:0000256" key="3">
    <source>
        <dbReference type="ARBA" id="ARBA00022448"/>
    </source>
</evidence>
<protein>
    <submittedName>
        <fullName evidence="7">ABC transporter substrate-binding protein</fullName>
    </submittedName>
    <submittedName>
        <fullName evidence="8">Iron complex transport system substrate-binding protein</fullName>
    </submittedName>
</protein>
<dbReference type="PROSITE" id="PS51318">
    <property type="entry name" value="TAT"/>
    <property type="match status" value="1"/>
</dbReference>
<accession>A0A542XRY8</accession>
<dbReference type="EMBL" id="BOQM01000010">
    <property type="protein sequence ID" value="GIM84635.1"/>
    <property type="molecule type" value="Genomic_DNA"/>
</dbReference>
<reference evidence="7 10" key="2">
    <citation type="submission" date="2021-03" db="EMBL/GenBank/DDBJ databases">
        <title>Whole genome shotgun sequence of Salinispora arenicola NBRC 105043.</title>
        <authorList>
            <person name="Komaki H."/>
            <person name="Tamura T."/>
        </authorList>
    </citation>
    <scope>NUCLEOTIDE SEQUENCE [LARGE SCALE GENOMIC DNA]</scope>
    <source>
        <strain evidence="7 10">NBRC 105043</strain>
    </source>
</reference>
<evidence type="ECO:0000313" key="7">
    <source>
        <dbReference type="EMBL" id="GIM84635.1"/>
    </source>
</evidence>
<dbReference type="AlphaFoldDB" id="A0A542XRY8"/>
<feature type="compositionally biased region" description="Polar residues" evidence="5">
    <location>
        <begin position="50"/>
        <end position="59"/>
    </location>
</feature>
<organism evidence="8 9">
    <name type="scientific">Salinispora arenicola</name>
    <dbReference type="NCBI Taxonomy" id="168697"/>
    <lineage>
        <taxon>Bacteria</taxon>
        <taxon>Bacillati</taxon>
        <taxon>Actinomycetota</taxon>
        <taxon>Actinomycetes</taxon>
        <taxon>Micromonosporales</taxon>
        <taxon>Micromonosporaceae</taxon>
        <taxon>Salinispora</taxon>
    </lineage>
</organism>
<comment type="similarity">
    <text evidence="2">Belongs to the bacterial solute-binding protein 8 family.</text>
</comment>
<evidence type="ECO:0000256" key="4">
    <source>
        <dbReference type="ARBA" id="ARBA00022729"/>
    </source>
</evidence>
<comment type="caution">
    <text evidence="8">The sequence shown here is derived from an EMBL/GenBank/DDBJ whole genome shotgun (WGS) entry which is preliminary data.</text>
</comment>
<dbReference type="Gene3D" id="3.40.50.1980">
    <property type="entry name" value="Nitrogenase molybdenum iron protein domain"/>
    <property type="match status" value="2"/>
</dbReference>
<evidence type="ECO:0000256" key="2">
    <source>
        <dbReference type="ARBA" id="ARBA00008814"/>
    </source>
</evidence>
<dbReference type="InterPro" id="IPR002491">
    <property type="entry name" value="ABC_transptr_periplasmic_BD"/>
</dbReference>
<dbReference type="Proteomes" id="UP000677457">
    <property type="component" value="Unassembled WGS sequence"/>
</dbReference>
<sequence>MVTATPTERSNMSQALPARRLSRRGLLAAAGGVSLAALLAGCGSEDTDTPAASASSGPWSFTDDRGEKLSADTPPTRVVAFTGVAAALVDFGVDEQIVGVFGETTRADGSKDPQAGDLNVESVEILGNTWGEFNLEKYVGLSPELLVTHMYDPDALWYVPDESKDKIVPLAPVAAITTARVPMTKPIERYAQLAESLGADLSAPAVTDAKARFEAAAESVRHAVKANPGIKVMACSGSPDLFYVSNPKVSTDLMYFADLGVDLVVPTKLEAGDYFEALSWENADKFPADLILLDNRSTALQAKDLAAKPTWAQLPAVAANQVTAWDAVPRFSYAGAAPLLEDLATAIKGAKKVS</sequence>
<evidence type="ECO:0000256" key="5">
    <source>
        <dbReference type="SAM" id="MobiDB-lite"/>
    </source>
</evidence>
<dbReference type="PANTHER" id="PTHR30532">
    <property type="entry name" value="IRON III DICITRATE-BINDING PERIPLASMIC PROTEIN"/>
    <property type="match status" value="1"/>
</dbReference>
<feature type="domain" description="Fe/B12 periplasmic-binding" evidence="6">
    <location>
        <begin position="76"/>
        <end position="354"/>
    </location>
</feature>
<keyword evidence="4" id="KW-0732">Signal</keyword>
<evidence type="ECO:0000259" key="6">
    <source>
        <dbReference type="PROSITE" id="PS50983"/>
    </source>
</evidence>
<name>A0A542XRY8_SALAC</name>
<proteinExistence type="inferred from homology"/>
<dbReference type="GO" id="GO:1901678">
    <property type="term" value="P:iron coordination entity transport"/>
    <property type="evidence" value="ECO:0007669"/>
    <property type="project" value="UniProtKB-ARBA"/>
</dbReference>
<evidence type="ECO:0000313" key="8">
    <source>
        <dbReference type="EMBL" id="TQL38423.1"/>
    </source>
</evidence>
<dbReference type="GO" id="GO:0030288">
    <property type="term" value="C:outer membrane-bounded periplasmic space"/>
    <property type="evidence" value="ECO:0007669"/>
    <property type="project" value="TreeGrafter"/>
</dbReference>
<dbReference type="EMBL" id="VFOL01000001">
    <property type="protein sequence ID" value="TQL38423.1"/>
    <property type="molecule type" value="Genomic_DNA"/>
</dbReference>